<feature type="domain" description="CCHC-type" evidence="3">
    <location>
        <begin position="169"/>
        <end position="185"/>
    </location>
</feature>
<dbReference type="GO" id="GO:0003676">
    <property type="term" value="F:nucleic acid binding"/>
    <property type="evidence" value="ECO:0007669"/>
    <property type="project" value="InterPro"/>
</dbReference>
<evidence type="ECO:0000256" key="1">
    <source>
        <dbReference type="PROSITE-ProRule" id="PRU00047"/>
    </source>
</evidence>
<evidence type="ECO:0000313" key="5">
    <source>
        <dbReference type="Proteomes" id="UP000541444"/>
    </source>
</evidence>
<protein>
    <recommendedName>
        <fullName evidence="3">CCHC-type domain-containing protein</fullName>
    </recommendedName>
</protein>
<dbReference type="AlphaFoldDB" id="A0A7J7LXY3"/>
<feature type="compositionally biased region" description="Polar residues" evidence="2">
    <location>
        <begin position="302"/>
        <end position="325"/>
    </location>
</feature>
<organism evidence="4 5">
    <name type="scientific">Kingdonia uniflora</name>
    <dbReference type="NCBI Taxonomy" id="39325"/>
    <lineage>
        <taxon>Eukaryota</taxon>
        <taxon>Viridiplantae</taxon>
        <taxon>Streptophyta</taxon>
        <taxon>Embryophyta</taxon>
        <taxon>Tracheophyta</taxon>
        <taxon>Spermatophyta</taxon>
        <taxon>Magnoliopsida</taxon>
        <taxon>Ranunculales</taxon>
        <taxon>Circaeasteraceae</taxon>
        <taxon>Kingdonia</taxon>
    </lineage>
</organism>
<evidence type="ECO:0000313" key="4">
    <source>
        <dbReference type="EMBL" id="KAF6147506.1"/>
    </source>
</evidence>
<keyword evidence="1" id="KW-0863">Zinc-finger</keyword>
<keyword evidence="1" id="KW-0479">Metal-binding</keyword>
<comment type="caution">
    <text evidence="4">The sequence shown here is derived from an EMBL/GenBank/DDBJ whole genome shotgun (WGS) entry which is preliminary data.</text>
</comment>
<sequence>MINGHTIELKGTINQTHTCRGKVGDKNKLAYAGWVANEVEQLIRSVRSSRPCDVQEAIRTKYGIDVSYFTAWNAWTICIEKKVGPYDKNYIVKPELTVYCSEYNTVVKYVATYNLFIPLMIHLNGDMYYFNCNLKIPGYTVLPPSLVRGPGRPKKQRIKDKDKTLGNCRRCGKCGAMGHMKKTCKIPSSQPSGTVTKQRNRLDTNSNRAKHRRNVAPPPPPQIPIVRGRRRSNSSWGGRKSANSNAESGTTTKTGRGTDRNMGQASTRGRGTGANTGNNTAANTGRGASSNTKRGNGKNMGRATTLNTGRGTAPNTERGATSNIGKSAVLSNGRAPFQPPRPATYVATQSS</sequence>
<feature type="compositionally biased region" description="Low complexity" evidence="2">
    <location>
        <begin position="267"/>
        <end position="288"/>
    </location>
</feature>
<keyword evidence="1" id="KW-0862">Zinc</keyword>
<accession>A0A7J7LXY3</accession>
<evidence type="ECO:0000256" key="2">
    <source>
        <dbReference type="SAM" id="MobiDB-lite"/>
    </source>
</evidence>
<dbReference type="EMBL" id="JACGCM010001899">
    <property type="protein sequence ID" value="KAF6147506.1"/>
    <property type="molecule type" value="Genomic_DNA"/>
</dbReference>
<dbReference type="Proteomes" id="UP000541444">
    <property type="component" value="Unassembled WGS sequence"/>
</dbReference>
<name>A0A7J7LXY3_9MAGN</name>
<proteinExistence type="predicted"/>
<dbReference type="OrthoDB" id="643689at2759"/>
<evidence type="ECO:0000259" key="3">
    <source>
        <dbReference type="PROSITE" id="PS50158"/>
    </source>
</evidence>
<gene>
    <name evidence="4" type="ORF">GIB67_014645</name>
</gene>
<dbReference type="GO" id="GO:0008270">
    <property type="term" value="F:zinc ion binding"/>
    <property type="evidence" value="ECO:0007669"/>
    <property type="project" value="UniProtKB-KW"/>
</dbReference>
<reference evidence="4 5" key="1">
    <citation type="journal article" date="2020" name="IScience">
        <title>Genome Sequencing of the Endangered Kingdonia uniflora (Circaeasteraceae, Ranunculales) Reveals Potential Mechanisms of Evolutionary Specialization.</title>
        <authorList>
            <person name="Sun Y."/>
            <person name="Deng T."/>
            <person name="Zhang A."/>
            <person name="Moore M.J."/>
            <person name="Landis J.B."/>
            <person name="Lin N."/>
            <person name="Zhang H."/>
            <person name="Zhang X."/>
            <person name="Huang J."/>
            <person name="Zhang X."/>
            <person name="Sun H."/>
            <person name="Wang H."/>
        </authorList>
    </citation>
    <scope>NUCLEOTIDE SEQUENCE [LARGE SCALE GENOMIC DNA]</scope>
    <source>
        <strain evidence="4">TB1705</strain>
        <tissue evidence="4">Leaf</tissue>
    </source>
</reference>
<keyword evidence="5" id="KW-1185">Reference proteome</keyword>
<feature type="region of interest" description="Disordered" evidence="2">
    <location>
        <begin position="182"/>
        <end position="351"/>
    </location>
</feature>
<dbReference type="PROSITE" id="PS50158">
    <property type="entry name" value="ZF_CCHC"/>
    <property type="match status" value="1"/>
</dbReference>
<dbReference type="InterPro" id="IPR001878">
    <property type="entry name" value="Znf_CCHC"/>
</dbReference>
<feature type="compositionally biased region" description="Polar residues" evidence="2">
    <location>
        <begin position="186"/>
        <end position="207"/>
    </location>
</feature>